<comment type="pathway">
    <text evidence="1 8">Purine metabolism; 7-cyano-7-deazaguanine biosynthesis.</text>
</comment>
<organism evidence="9 10">
    <name type="scientific">Kitasatospora purpeofusca</name>
    <dbReference type="NCBI Taxonomy" id="67352"/>
    <lineage>
        <taxon>Bacteria</taxon>
        <taxon>Bacillati</taxon>
        <taxon>Actinomycetota</taxon>
        <taxon>Actinomycetes</taxon>
        <taxon>Kitasatosporales</taxon>
        <taxon>Streptomycetaceae</taxon>
        <taxon>Kitasatospora</taxon>
    </lineage>
</organism>
<dbReference type="EC" id="4.-.-.-" evidence="8"/>
<evidence type="ECO:0000256" key="7">
    <source>
        <dbReference type="ARBA" id="ARBA00048807"/>
    </source>
</evidence>
<keyword evidence="4 8" id="KW-0479">Metal-binding</keyword>
<dbReference type="Proteomes" id="UP001432222">
    <property type="component" value="Chromosome"/>
</dbReference>
<evidence type="ECO:0000256" key="2">
    <source>
        <dbReference type="ARBA" id="ARBA00008900"/>
    </source>
</evidence>
<dbReference type="Gene3D" id="3.30.479.10">
    <property type="entry name" value="6-pyruvoyl tetrahydropterin synthase/QueD"/>
    <property type="match status" value="2"/>
</dbReference>
<dbReference type="InterPro" id="IPR007115">
    <property type="entry name" value="6-PTP_synth/QueD"/>
</dbReference>
<dbReference type="PANTHER" id="PTHR12589:SF7">
    <property type="entry name" value="6-PYRUVOYL TETRAHYDROBIOPTERIN SYNTHASE"/>
    <property type="match status" value="1"/>
</dbReference>
<dbReference type="PANTHER" id="PTHR12589">
    <property type="entry name" value="PYRUVOYL TETRAHYDROBIOPTERIN SYNTHASE"/>
    <property type="match status" value="1"/>
</dbReference>
<reference evidence="9" key="1">
    <citation type="submission" date="2022-10" db="EMBL/GenBank/DDBJ databases">
        <title>The complete genomes of actinobacterial strains from the NBC collection.</title>
        <authorList>
            <person name="Joergensen T.S."/>
            <person name="Alvarez Arevalo M."/>
            <person name="Sterndorff E.B."/>
            <person name="Faurdal D."/>
            <person name="Vuksanovic O."/>
            <person name="Mourched A.-S."/>
            <person name="Charusanti P."/>
            <person name="Shaw S."/>
            <person name="Blin K."/>
            <person name="Weber T."/>
        </authorList>
    </citation>
    <scope>NUCLEOTIDE SEQUENCE</scope>
    <source>
        <strain evidence="9">NBC_00222</strain>
    </source>
</reference>
<evidence type="ECO:0000256" key="8">
    <source>
        <dbReference type="PIRNR" id="PIRNR006113"/>
    </source>
</evidence>
<dbReference type="InterPro" id="IPR038418">
    <property type="entry name" value="6-PTP_synth/QueD_sf"/>
</dbReference>
<dbReference type="EMBL" id="CP108110">
    <property type="protein sequence ID" value="WUQ83098.1"/>
    <property type="molecule type" value="Genomic_DNA"/>
</dbReference>
<evidence type="ECO:0000256" key="3">
    <source>
        <dbReference type="ARBA" id="ARBA00018141"/>
    </source>
</evidence>
<dbReference type="SUPFAM" id="SSF55620">
    <property type="entry name" value="Tetrahydrobiopterin biosynthesis enzymes-like"/>
    <property type="match status" value="1"/>
</dbReference>
<keyword evidence="8" id="KW-0671">Queuosine biosynthesis</keyword>
<comment type="catalytic activity">
    <reaction evidence="7 8">
        <text>7,8-dihydroneopterin 3'-triphosphate + H2O = 6-carboxy-5,6,7,8-tetrahydropterin + triphosphate + acetaldehyde + 2 H(+)</text>
        <dbReference type="Rhea" id="RHEA:27966"/>
        <dbReference type="ChEBI" id="CHEBI:15343"/>
        <dbReference type="ChEBI" id="CHEBI:15377"/>
        <dbReference type="ChEBI" id="CHEBI:15378"/>
        <dbReference type="ChEBI" id="CHEBI:18036"/>
        <dbReference type="ChEBI" id="CHEBI:58462"/>
        <dbReference type="ChEBI" id="CHEBI:61032"/>
        <dbReference type="EC" id="4.1.2.50"/>
    </reaction>
</comment>
<gene>
    <name evidence="9" type="ORF">OHA16_09005</name>
</gene>
<proteinExistence type="inferred from homology"/>
<dbReference type="Pfam" id="PF01242">
    <property type="entry name" value="PTPS"/>
    <property type="match status" value="1"/>
</dbReference>
<evidence type="ECO:0000256" key="6">
    <source>
        <dbReference type="ARBA" id="ARBA00023239"/>
    </source>
</evidence>
<comment type="cofactor">
    <cofactor evidence="8">
        <name>Zn(2+)</name>
        <dbReference type="ChEBI" id="CHEBI:29105"/>
    </cofactor>
    <text evidence="8">Binds 1 zinc ion per subunit.</text>
</comment>
<evidence type="ECO:0000256" key="4">
    <source>
        <dbReference type="ARBA" id="ARBA00022723"/>
    </source>
</evidence>
<keyword evidence="10" id="KW-1185">Reference proteome</keyword>
<accession>A0ABZ1TVW6</accession>
<protein>
    <recommendedName>
        <fullName evidence="3 8">6-carboxy-5,6,7,8-tetrahydropterin synthase</fullName>
        <ecNumber evidence="8">4.-.-.-</ecNumber>
    </recommendedName>
</protein>
<evidence type="ECO:0000256" key="1">
    <source>
        <dbReference type="ARBA" id="ARBA00005061"/>
    </source>
</evidence>
<name>A0ABZ1TVW6_9ACTN</name>
<evidence type="ECO:0000313" key="9">
    <source>
        <dbReference type="EMBL" id="WUQ83098.1"/>
    </source>
</evidence>
<dbReference type="PIRSF" id="PIRSF006113">
    <property type="entry name" value="PTP_synth"/>
    <property type="match status" value="1"/>
</dbReference>
<keyword evidence="6 8" id="KW-0456">Lyase</keyword>
<dbReference type="RefSeq" id="WP_328954132.1">
    <property type="nucleotide sequence ID" value="NZ_CP108110.1"/>
</dbReference>
<evidence type="ECO:0000256" key="5">
    <source>
        <dbReference type="ARBA" id="ARBA00022833"/>
    </source>
</evidence>
<comment type="similarity">
    <text evidence="2 8">Belongs to the PTPS family. QueD subfamily.</text>
</comment>
<sequence>MNGTGVSGRYRIGKAFRFEAAHFLPGLPAGHQCARMHGHSYAVEFVLAAYRLVPPGFVTDFGDLAPVKQLIDSTLDHRVLNDLLPVAPTSENVAAWLAGWFVEQVEPSLPGRLVSVRVSETQSSWAEFVLEDR</sequence>
<keyword evidence="5 8" id="KW-0862">Zinc</keyword>
<evidence type="ECO:0000313" key="10">
    <source>
        <dbReference type="Proteomes" id="UP001432222"/>
    </source>
</evidence>